<dbReference type="eggNOG" id="COG1566">
    <property type="taxonomic scope" value="Bacteria"/>
</dbReference>
<dbReference type="EMBL" id="ACYG01000019">
    <property type="protein sequence ID" value="EEV18177.1"/>
    <property type="molecule type" value="Genomic_DNA"/>
</dbReference>
<dbReference type="SUPFAM" id="SSF111369">
    <property type="entry name" value="HlyD-like secretion proteins"/>
    <property type="match status" value="1"/>
</dbReference>
<organism evidence="2 3">
    <name type="scientific">Campylobacter gracilis RM3268</name>
    <dbReference type="NCBI Taxonomy" id="553220"/>
    <lineage>
        <taxon>Bacteria</taxon>
        <taxon>Pseudomonadati</taxon>
        <taxon>Campylobacterota</taxon>
        <taxon>Epsilonproteobacteria</taxon>
        <taxon>Campylobacterales</taxon>
        <taxon>Campylobacteraceae</taxon>
        <taxon>Campylobacter</taxon>
    </lineage>
</organism>
<dbReference type="Gene3D" id="2.40.30.170">
    <property type="match status" value="1"/>
</dbReference>
<dbReference type="Proteomes" id="UP000005709">
    <property type="component" value="Unassembled WGS sequence"/>
</dbReference>
<keyword evidence="2" id="KW-0346">Stress response</keyword>
<dbReference type="STRING" id="824.CGRAC_1136"/>
<dbReference type="Gene3D" id="2.40.50.100">
    <property type="match status" value="1"/>
</dbReference>
<comment type="caution">
    <text evidence="2">The sequence shown here is derived from an EMBL/GenBank/DDBJ whole genome shotgun (WGS) entry which is preliminary data.</text>
</comment>
<accession>C8PGD9</accession>
<evidence type="ECO:0000313" key="2">
    <source>
        <dbReference type="EMBL" id="EEV18177.1"/>
    </source>
</evidence>
<dbReference type="PANTHER" id="PTHR30438:SF2">
    <property type="entry name" value="MEMBRANE PROTEIN"/>
    <property type="match status" value="1"/>
</dbReference>
<gene>
    <name evidence="2" type="ORF">CAMGR0001_0932</name>
</gene>
<dbReference type="InterPro" id="IPR059052">
    <property type="entry name" value="HH_YbhG-like"/>
</dbReference>
<reference evidence="2 3" key="1">
    <citation type="submission" date="2009-07" db="EMBL/GenBank/DDBJ databases">
        <authorList>
            <person name="Madupu R."/>
            <person name="Sebastian Y."/>
            <person name="Durkin A.S."/>
            <person name="Torralba M."/>
            <person name="Methe B."/>
            <person name="Sutton G.G."/>
            <person name="Strausberg R.L."/>
            <person name="Nelson K.E."/>
        </authorList>
    </citation>
    <scope>NUCLEOTIDE SEQUENCE [LARGE SCALE GENOMIC DNA]</scope>
    <source>
        <strain evidence="2 3">RM3268</strain>
    </source>
</reference>
<feature type="domain" description="YbhG-like alpha-helical hairpin" evidence="1">
    <location>
        <begin position="95"/>
        <end position="200"/>
    </location>
</feature>
<dbReference type="OrthoDB" id="9778236at2"/>
<dbReference type="Gene3D" id="1.10.287.470">
    <property type="entry name" value="Helix hairpin bin"/>
    <property type="match status" value="1"/>
</dbReference>
<proteinExistence type="predicted"/>
<protein>
    <submittedName>
        <fullName evidence="2">Heat shock protein HtpX family protein</fullName>
    </submittedName>
</protein>
<sequence length="321" mass="35707">MKRLLIFVVFALAALAAAIYFNLDRREEVAHKAYGIIDIRQSSLSFERSGRISALYRDEGDFVQAGDVLAALDTADLSYQRRIQIARCDGLKFSLQKLQSGFRSEEIEMAAANVSALQNALQLATLTNERLKSLGKSNSASKQQIDEAFYSMKRTQAQLQSAQANLRQLQSGYRGEDVGAARANLASCEENLKYLNYQIETQSVLKAPFSGQIRARLKELGDISIPSVGVFELSEVKNKRAKFYLSENQLRFLRAGQNVRIIAADGSSASAKVAYVSQTAMYTPRTVQTEELRADLVWEARADFSDEDGSFRLGQPISVEF</sequence>
<evidence type="ECO:0000259" key="1">
    <source>
        <dbReference type="Pfam" id="PF25881"/>
    </source>
</evidence>
<dbReference type="Pfam" id="PF25881">
    <property type="entry name" value="HH_YBHG"/>
    <property type="match status" value="1"/>
</dbReference>
<dbReference type="AlphaFoldDB" id="C8PGD9"/>
<dbReference type="RefSeq" id="WP_005870508.1">
    <property type="nucleotide sequence ID" value="NZ_ACYG01000019.1"/>
</dbReference>
<name>C8PGD9_9BACT</name>
<keyword evidence="3" id="KW-1185">Reference proteome</keyword>
<dbReference type="GO" id="GO:0005886">
    <property type="term" value="C:plasma membrane"/>
    <property type="evidence" value="ECO:0007669"/>
    <property type="project" value="TreeGrafter"/>
</dbReference>
<dbReference type="PANTHER" id="PTHR30438">
    <property type="entry name" value="36 KDA ANTIGEN-RELATED"/>
    <property type="match status" value="1"/>
</dbReference>
<evidence type="ECO:0000313" key="3">
    <source>
        <dbReference type="Proteomes" id="UP000005709"/>
    </source>
</evidence>